<sequence length="385" mass="46059">MDYLSYCNRRVITIKPTVNIVFKRLFGNEKNKDILVHFLNSVLKYYGHSDFNVNNVKFIDEKLRADDLEENFPNADILVSKFKRLTKENDEELVNIEIHVSNVNSMLYRSEFYASRLMTQSVFKGQKYGNIPEIIMLNILDYIMFDDRIGYRYFPRNGLYDKKMNILTDKNGNDIIMDNDDFDFNCQLSTIHFIELPKFKTKNENNNDNNVNNNDILDNSLNNDNKDDDNSDEDLNLWIQFLNNPNDPIFRKEDTKDIYKKARFELLFLQDDEKFEKEYWYRIDSIITEKSTLEYYWRKGREEGRKIGIRKRQIKTTFEYFHSNLDLSLIKKLSELPENEINIIDEFLKKSERNATDLAEKLNIDTKYIYEICDSFKLSYNTSNE</sequence>
<dbReference type="NCBIfam" id="TIGR01784">
    <property type="entry name" value="T_den_put_tspse"/>
    <property type="match status" value="1"/>
</dbReference>
<evidence type="ECO:0000313" key="3">
    <source>
        <dbReference type="Proteomes" id="UP000193719"/>
    </source>
</evidence>
<dbReference type="AlphaFoldDB" id="A0A1Y1VP17"/>
<protein>
    <submittedName>
        <fullName evidence="2">Uncharacterized protein</fullName>
    </submittedName>
</protein>
<feature type="region of interest" description="Disordered" evidence="1">
    <location>
        <begin position="204"/>
        <end position="225"/>
    </location>
</feature>
<dbReference type="Proteomes" id="UP000193719">
    <property type="component" value="Unassembled WGS sequence"/>
</dbReference>
<gene>
    <name evidence="2" type="ORF">BCR36DRAFT_315473</name>
</gene>
<organism evidence="2 3">
    <name type="scientific">Piromyces finnis</name>
    <dbReference type="NCBI Taxonomy" id="1754191"/>
    <lineage>
        <taxon>Eukaryota</taxon>
        <taxon>Fungi</taxon>
        <taxon>Fungi incertae sedis</taxon>
        <taxon>Chytridiomycota</taxon>
        <taxon>Chytridiomycota incertae sedis</taxon>
        <taxon>Neocallimastigomycetes</taxon>
        <taxon>Neocallimastigales</taxon>
        <taxon>Neocallimastigaceae</taxon>
        <taxon>Piromyces</taxon>
    </lineage>
</organism>
<dbReference type="InterPro" id="IPR010106">
    <property type="entry name" value="RpnA"/>
</dbReference>
<accession>A0A1Y1VP17</accession>
<dbReference type="OrthoDB" id="2398125at2759"/>
<dbReference type="PANTHER" id="PTHR41317:SF1">
    <property type="entry name" value="PD-(D_E)XK NUCLEASE FAMILY TRANSPOSASE"/>
    <property type="match status" value="1"/>
</dbReference>
<comment type="caution">
    <text evidence="2">The sequence shown here is derived from an EMBL/GenBank/DDBJ whole genome shotgun (WGS) entry which is preliminary data.</text>
</comment>
<proteinExistence type="predicted"/>
<dbReference type="PANTHER" id="PTHR41317">
    <property type="entry name" value="PD-(D_E)XK NUCLEASE FAMILY TRANSPOSASE"/>
    <property type="match status" value="1"/>
</dbReference>
<feature type="compositionally biased region" description="Low complexity" evidence="1">
    <location>
        <begin position="206"/>
        <end position="223"/>
    </location>
</feature>
<keyword evidence="3" id="KW-1185">Reference proteome</keyword>
<name>A0A1Y1VP17_9FUNG</name>
<evidence type="ECO:0000313" key="2">
    <source>
        <dbReference type="EMBL" id="ORX61155.1"/>
    </source>
</evidence>
<dbReference type="Pfam" id="PF12784">
    <property type="entry name" value="PDDEXK_2"/>
    <property type="match status" value="1"/>
</dbReference>
<dbReference type="EMBL" id="MCFH01000001">
    <property type="protein sequence ID" value="ORX61155.1"/>
    <property type="molecule type" value="Genomic_DNA"/>
</dbReference>
<reference evidence="2" key="2">
    <citation type="submission" date="2016-08" db="EMBL/GenBank/DDBJ databases">
        <title>Pervasive Adenine N6-methylation of Active Genes in Fungi.</title>
        <authorList>
            <consortium name="DOE Joint Genome Institute"/>
            <person name="Mondo S.J."/>
            <person name="Dannebaum R.O."/>
            <person name="Kuo R.C."/>
            <person name="Labutti K."/>
            <person name="Haridas S."/>
            <person name="Kuo A."/>
            <person name="Salamov A."/>
            <person name="Ahrendt S.R."/>
            <person name="Lipzen A."/>
            <person name="Sullivan W."/>
            <person name="Andreopoulos W.B."/>
            <person name="Clum A."/>
            <person name="Lindquist E."/>
            <person name="Daum C."/>
            <person name="Ramamoorthy G.K."/>
            <person name="Gryganskyi A."/>
            <person name="Culley D."/>
            <person name="Magnuson J.K."/>
            <person name="James T.Y."/>
            <person name="O'Malley M.A."/>
            <person name="Stajich J.E."/>
            <person name="Spatafora J.W."/>
            <person name="Visel A."/>
            <person name="Grigoriev I.V."/>
        </authorList>
    </citation>
    <scope>NUCLEOTIDE SEQUENCE [LARGE SCALE GENOMIC DNA]</scope>
    <source>
        <strain evidence="2">Finn</strain>
    </source>
</reference>
<reference evidence="2" key="1">
    <citation type="submission" date="2016-08" db="EMBL/GenBank/DDBJ databases">
        <title>Genomes of anaerobic fungi encode conserved fungal cellulosomes for biomass hydrolysis.</title>
        <authorList>
            <consortium name="DOE Joint Genome Institute"/>
            <person name="Haitjema C.H."/>
            <person name="Gilmore S.P."/>
            <person name="Henske J.K."/>
            <person name="Solomon K.V."/>
            <person name="De Groot R."/>
            <person name="Kuo A."/>
            <person name="Mondo S.J."/>
            <person name="Salamov A.A."/>
            <person name="Labutti K."/>
            <person name="Zhao Z."/>
            <person name="Chiniquy J."/>
            <person name="Barry K."/>
            <person name="Brewer H.M."/>
            <person name="Purvine S.O."/>
            <person name="Wright A.T."/>
            <person name="Boxma B."/>
            <person name="Van Alen T."/>
            <person name="Hackstein J.H."/>
            <person name="Baker S.E."/>
            <person name="Grigoriev I.V."/>
            <person name="O'Malley M.A."/>
        </authorList>
    </citation>
    <scope>NUCLEOTIDE SEQUENCE [LARGE SCALE GENOMIC DNA]</scope>
    <source>
        <strain evidence="2">Finn</strain>
    </source>
</reference>
<evidence type="ECO:0000256" key="1">
    <source>
        <dbReference type="SAM" id="MobiDB-lite"/>
    </source>
</evidence>